<organism evidence="3 4">
    <name type="scientific">Tritrichomonas foetus</name>
    <dbReference type="NCBI Taxonomy" id="1144522"/>
    <lineage>
        <taxon>Eukaryota</taxon>
        <taxon>Metamonada</taxon>
        <taxon>Parabasalia</taxon>
        <taxon>Tritrichomonadida</taxon>
        <taxon>Tritrichomonadidae</taxon>
        <taxon>Tritrichomonas</taxon>
    </lineage>
</organism>
<dbReference type="SUPFAM" id="SSF81901">
    <property type="entry name" value="HCP-like"/>
    <property type="match status" value="2"/>
</dbReference>
<dbReference type="GeneID" id="94846105"/>
<dbReference type="Proteomes" id="UP000179807">
    <property type="component" value="Unassembled WGS sequence"/>
</dbReference>
<keyword evidence="2" id="KW-0812">Transmembrane</keyword>
<dbReference type="AlphaFoldDB" id="A0A1J4JG68"/>
<keyword evidence="4" id="KW-1185">Reference proteome</keyword>
<name>A0A1J4JG68_9EUKA</name>
<keyword evidence="2" id="KW-0472">Membrane</keyword>
<evidence type="ECO:0000256" key="2">
    <source>
        <dbReference type="SAM" id="Phobius"/>
    </source>
</evidence>
<evidence type="ECO:0000256" key="1">
    <source>
        <dbReference type="ARBA" id="ARBA00038101"/>
    </source>
</evidence>
<dbReference type="SMART" id="SM00671">
    <property type="entry name" value="SEL1"/>
    <property type="match status" value="2"/>
</dbReference>
<accession>A0A1J4JG68</accession>
<dbReference type="RefSeq" id="XP_068349582.1">
    <property type="nucleotide sequence ID" value="XM_068511401.1"/>
</dbReference>
<dbReference type="OrthoDB" id="10684124at2759"/>
<gene>
    <name evidence="3" type="ORF">TRFO_37397</name>
</gene>
<evidence type="ECO:0000313" key="4">
    <source>
        <dbReference type="Proteomes" id="UP000179807"/>
    </source>
</evidence>
<sequence>MFLTFFTVFIYSKYSPQNRTFPYYPIIFDDGHHKQILNYFDLKHLDDKDPITKHIRKVVKSLKMFRNINHNIEILEEILDNRNGDAAFILGIINEYGLFGKPVDNSAARKYYERGAKLMCSECQASLAYFYRYGIGGQFDEEKALELTKLSSHRSVFSAMNLANNKNPNGYSILRNLANIVLQNLNYFECFGRKIKNIRNLPEDRMKRSISSIEYYRAASRNGYSNATMITIMKLLQKGNFEAAKEEIELNINDFDKTGMSAFLYSWRGMMKKYGLGYEKNITGAEKDLEMGASLGCPIAFTEISKENFIDNLDGSKRAIAKKLLELGITVNDTYSLHEYGLQCLKGISPFEKNISAAELYFERALGTHKNYLPSLYFLSRIKKTMDDFKEAHNYLNLLLESSFIFQDQSTAFDAAVDGDYEYSILLYNHLLDASGSKNIFKNLCKLNSYINADPLWLLKENYDNHNRNGNHNNLKNFYFYDEDIAPQFWGESRDLKRTTSIFFNLMNDSSKPLFTVFYSKALIFILNLTPYLHHIINGTSIDQKLNVFMIDIFRQILFSILFVVLLVLIYILIGAKIKLSFKNQS</sequence>
<comment type="caution">
    <text evidence="3">The sequence shown here is derived from an EMBL/GenBank/DDBJ whole genome shotgun (WGS) entry which is preliminary data.</text>
</comment>
<dbReference type="EMBL" id="MLAK01001176">
    <property type="protein sequence ID" value="OHS96445.1"/>
    <property type="molecule type" value="Genomic_DNA"/>
</dbReference>
<dbReference type="InterPro" id="IPR006597">
    <property type="entry name" value="Sel1-like"/>
</dbReference>
<evidence type="ECO:0000313" key="3">
    <source>
        <dbReference type="EMBL" id="OHS96445.1"/>
    </source>
</evidence>
<dbReference type="Gene3D" id="1.25.40.10">
    <property type="entry name" value="Tetratricopeptide repeat domain"/>
    <property type="match status" value="1"/>
</dbReference>
<dbReference type="PANTHER" id="PTHR11102:SF160">
    <property type="entry name" value="ERAD-ASSOCIATED E3 UBIQUITIN-PROTEIN LIGASE COMPONENT HRD3"/>
    <property type="match status" value="1"/>
</dbReference>
<reference evidence="3" key="1">
    <citation type="submission" date="2016-10" db="EMBL/GenBank/DDBJ databases">
        <authorList>
            <person name="Benchimol M."/>
            <person name="Almeida L.G."/>
            <person name="Vasconcelos A.T."/>
            <person name="Perreira-Neves A."/>
            <person name="Rosa I.A."/>
            <person name="Tasca T."/>
            <person name="Bogo M.R."/>
            <person name="de Souza W."/>
        </authorList>
    </citation>
    <scope>NUCLEOTIDE SEQUENCE [LARGE SCALE GENOMIC DNA]</scope>
    <source>
        <strain evidence="3">K</strain>
    </source>
</reference>
<feature type="transmembrane region" description="Helical" evidence="2">
    <location>
        <begin position="514"/>
        <end position="533"/>
    </location>
</feature>
<proteinExistence type="inferred from homology"/>
<keyword evidence="2" id="KW-1133">Transmembrane helix</keyword>
<comment type="similarity">
    <text evidence="1">Belongs to the sel-1 family.</text>
</comment>
<dbReference type="InterPro" id="IPR050767">
    <property type="entry name" value="Sel1_AlgK"/>
</dbReference>
<dbReference type="Pfam" id="PF08238">
    <property type="entry name" value="Sel1"/>
    <property type="match status" value="3"/>
</dbReference>
<feature type="transmembrane region" description="Helical" evidence="2">
    <location>
        <begin position="553"/>
        <end position="574"/>
    </location>
</feature>
<protein>
    <submittedName>
        <fullName evidence="3">Uncharacterized protein</fullName>
    </submittedName>
</protein>
<dbReference type="PANTHER" id="PTHR11102">
    <property type="entry name" value="SEL-1-LIKE PROTEIN"/>
    <property type="match status" value="1"/>
</dbReference>
<dbReference type="InterPro" id="IPR011990">
    <property type="entry name" value="TPR-like_helical_dom_sf"/>
</dbReference>
<dbReference type="VEuPathDB" id="TrichDB:TRFO_37397"/>